<dbReference type="RefSeq" id="WP_346759555.1">
    <property type="nucleotide sequence ID" value="NZ_JAUJEB010000004.1"/>
</dbReference>
<gene>
    <name evidence="4" type="ORF">QQ020_19235</name>
</gene>
<keyword evidence="4" id="KW-0808">Transferase</keyword>
<dbReference type="PANTHER" id="PTHR30244:SF36">
    <property type="entry name" value="3-OXO-GLUCOSE-6-PHOSPHATE:GLUTAMATE AMINOTRANSFERASE"/>
    <property type="match status" value="1"/>
</dbReference>
<keyword evidence="5" id="KW-1185">Reference proteome</keyword>
<evidence type="ECO:0000313" key="5">
    <source>
        <dbReference type="Proteomes" id="UP001172083"/>
    </source>
</evidence>
<dbReference type="InterPro" id="IPR015421">
    <property type="entry name" value="PyrdxlP-dep_Trfase_major"/>
</dbReference>
<dbReference type="InterPro" id="IPR015424">
    <property type="entry name" value="PyrdxlP-dep_Trfase"/>
</dbReference>
<accession>A0ABT8LBT0</accession>
<dbReference type="Gene3D" id="3.90.1150.10">
    <property type="entry name" value="Aspartate Aminotransferase, domain 1"/>
    <property type="match status" value="1"/>
</dbReference>
<keyword evidence="1 3" id="KW-0663">Pyridoxal phosphate</keyword>
<dbReference type="GO" id="GO:0008483">
    <property type="term" value="F:transaminase activity"/>
    <property type="evidence" value="ECO:0007669"/>
    <property type="project" value="UniProtKB-KW"/>
</dbReference>
<reference evidence="4" key="1">
    <citation type="submission" date="2023-06" db="EMBL/GenBank/DDBJ databases">
        <title>Genomic of Agaribacillus aureum.</title>
        <authorList>
            <person name="Wang G."/>
        </authorList>
    </citation>
    <scope>NUCLEOTIDE SEQUENCE</scope>
    <source>
        <strain evidence="4">BMA12</strain>
    </source>
</reference>
<comment type="similarity">
    <text evidence="2 3">Belongs to the DegT/DnrJ/EryC1 family.</text>
</comment>
<protein>
    <submittedName>
        <fullName evidence="4">DegT/DnrJ/EryC1/StrS family aminotransferase</fullName>
        <ecNumber evidence="4">2.6.1.-</ecNumber>
    </submittedName>
</protein>
<keyword evidence="4" id="KW-0032">Aminotransferase</keyword>
<dbReference type="PIRSF" id="PIRSF000390">
    <property type="entry name" value="PLP_StrS"/>
    <property type="match status" value="1"/>
</dbReference>
<proteinExistence type="inferred from homology"/>
<dbReference type="CDD" id="cd00616">
    <property type="entry name" value="AHBA_syn"/>
    <property type="match status" value="1"/>
</dbReference>
<dbReference type="Pfam" id="PF01041">
    <property type="entry name" value="DegT_DnrJ_EryC1"/>
    <property type="match status" value="1"/>
</dbReference>
<dbReference type="InterPro" id="IPR000653">
    <property type="entry name" value="DegT/StrS_aminotransferase"/>
</dbReference>
<name>A0ABT8LBT0_9BACT</name>
<dbReference type="PANTHER" id="PTHR30244">
    <property type="entry name" value="TRANSAMINASE"/>
    <property type="match status" value="1"/>
</dbReference>
<dbReference type="EMBL" id="JAUJEB010000004">
    <property type="protein sequence ID" value="MDN5214220.1"/>
    <property type="molecule type" value="Genomic_DNA"/>
</dbReference>
<dbReference type="Gene3D" id="3.40.640.10">
    <property type="entry name" value="Type I PLP-dependent aspartate aminotransferase-like (Major domain)"/>
    <property type="match status" value="1"/>
</dbReference>
<dbReference type="Proteomes" id="UP001172083">
    <property type="component" value="Unassembled WGS sequence"/>
</dbReference>
<evidence type="ECO:0000256" key="3">
    <source>
        <dbReference type="RuleBase" id="RU004508"/>
    </source>
</evidence>
<evidence type="ECO:0000256" key="2">
    <source>
        <dbReference type="ARBA" id="ARBA00037999"/>
    </source>
</evidence>
<dbReference type="EC" id="2.6.1.-" evidence="4"/>
<dbReference type="SUPFAM" id="SSF53383">
    <property type="entry name" value="PLP-dependent transferases"/>
    <property type="match status" value="1"/>
</dbReference>
<sequence length="367" mass="40055">MKIPFVDLKSQYHSIKEEVDRAILEVVGNTAFVGGQTVKSFEDAFAQYAGTTHAVGCANGTDAIEIALKAMGIAPGDEVIVPACTWISTAESVSAIGAVPVFADVLPELYTIDPEDIERKVTPKTKAIIPVHLYGLPAEMDEVMAVANKHGLMVMEDCAQAHGATYKGKKIGTFGQAASFSFYPGKNLGAYGDAGGMITNDDGIAETMRIICDHGQKGKHNHLIEGRNSRLDGIQAAVLKVKLNYIEQWTEARNANARYYNERLANSGLVIPVIPDYSRHVFHLYVIQVENREQIMSLLNEKGIACGIHYPTPLPYLKAYEKFGHQSGDFPVSYGQKDKILSLPMFPELTKEQTDYVCEALIGVAVS</sequence>
<dbReference type="InterPro" id="IPR015422">
    <property type="entry name" value="PyrdxlP-dep_Trfase_small"/>
</dbReference>
<evidence type="ECO:0000256" key="1">
    <source>
        <dbReference type="ARBA" id="ARBA00022898"/>
    </source>
</evidence>
<comment type="caution">
    <text evidence="4">The sequence shown here is derived from an EMBL/GenBank/DDBJ whole genome shotgun (WGS) entry which is preliminary data.</text>
</comment>
<organism evidence="4 5">
    <name type="scientific">Agaribacillus aureus</name>
    <dbReference type="NCBI Taxonomy" id="3051825"/>
    <lineage>
        <taxon>Bacteria</taxon>
        <taxon>Pseudomonadati</taxon>
        <taxon>Bacteroidota</taxon>
        <taxon>Cytophagia</taxon>
        <taxon>Cytophagales</taxon>
        <taxon>Splendidivirgaceae</taxon>
        <taxon>Agaribacillus</taxon>
    </lineage>
</organism>
<evidence type="ECO:0000313" key="4">
    <source>
        <dbReference type="EMBL" id="MDN5214220.1"/>
    </source>
</evidence>